<feature type="region of interest" description="Disordered" evidence="1">
    <location>
        <begin position="1"/>
        <end position="51"/>
    </location>
</feature>
<dbReference type="AlphaFoldDB" id="A0A9P6GJM8"/>
<gene>
    <name evidence="2" type="ORF">PMIN01_06312</name>
</gene>
<sequence>MQELQSRPSKRSEEEDTGRGEGTKDPEAKGNGRSRTRTQNQPKGMGLPRHLTDMRVRACSPLNLFLMVSTRLQYLTLVTGPGLRRVCGGLLMALSDLRGQGRLLHEQGATSMDGTLSSIALGCGRYQRGLARRWFIGG</sequence>
<dbReference type="EMBL" id="WJXW01000005">
    <property type="protein sequence ID" value="KAF9736396.1"/>
    <property type="molecule type" value="Genomic_DNA"/>
</dbReference>
<evidence type="ECO:0000313" key="2">
    <source>
        <dbReference type="EMBL" id="KAF9736396.1"/>
    </source>
</evidence>
<name>A0A9P6GJM8_9PLEO</name>
<feature type="compositionally biased region" description="Basic and acidic residues" evidence="1">
    <location>
        <begin position="10"/>
        <end position="30"/>
    </location>
</feature>
<reference evidence="2" key="1">
    <citation type="journal article" date="2020" name="Mol. Plant Microbe Interact.">
        <title>Genome Sequence of the Biocontrol Agent Coniothyrium minitans strain Conio (IMI 134523).</title>
        <authorList>
            <person name="Patel D."/>
            <person name="Shittu T.A."/>
            <person name="Baroncelli R."/>
            <person name="Muthumeenakshi S."/>
            <person name="Osborne T.H."/>
            <person name="Janganan T.K."/>
            <person name="Sreenivasaprasad S."/>
        </authorList>
    </citation>
    <scope>NUCLEOTIDE SEQUENCE</scope>
    <source>
        <strain evidence="2">Conio</strain>
    </source>
</reference>
<proteinExistence type="predicted"/>
<organism evidence="2 3">
    <name type="scientific">Paraphaeosphaeria minitans</name>
    <dbReference type="NCBI Taxonomy" id="565426"/>
    <lineage>
        <taxon>Eukaryota</taxon>
        <taxon>Fungi</taxon>
        <taxon>Dikarya</taxon>
        <taxon>Ascomycota</taxon>
        <taxon>Pezizomycotina</taxon>
        <taxon>Dothideomycetes</taxon>
        <taxon>Pleosporomycetidae</taxon>
        <taxon>Pleosporales</taxon>
        <taxon>Massarineae</taxon>
        <taxon>Didymosphaeriaceae</taxon>
        <taxon>Paraphaeosphaeria</taxon>
    </lineage>
</organism>
<dbReference type="Proteomes" id="UP000756921">
    <property type="component" value="Unassembled WGS sequence"/>
</dbReference>
<evidence type="ECO:0000313" key="3">
    <source>
        <dbReference type="Proteomes" id="UP000756921"/>
    </source>
</evidence>
<keyword evidence="3" id="KW-1185">Reference proteome</keyword>
<protein>
    <submittedName>
        <fullName evidence="2">Uncharacterized protein</fullName>
    </submittedName>
</protein>
<accession>A0A9P6GJM8</accession>
<comment type="caution">
    <text evidence="2">The sequence shown here is derived from an EMBL/GenBank/DDBJ whole genome shotgun (WGS) entry which is preliminary data.</text>
</comment>
<evidence type="ECO:0000256" key="1">
    <source>
        <dbReference type="SAM" id="MobiDB-lite"/>
    </source>
</evidence>